<accession>A0ABX1GQM1</accession>
<evidence type="ECO:0000313" key="3">
    <source>
        <dbReference type="Proteomes" id="UP000718451"/>
    </source>
</evidence>
<dbReference type="RefSeq" id="WP_168552129.1">
    <property type="nucleotide sequence ID" value="NZ_JAAWWL010000002.1"/>
</dbReference>
<dbReference type="EMBL" id="JAAWWL010000002">
    <property type="protein sequence ID" value="NKI31894.1"/>
    <property type="molecule type" value="Genomic_DNA"/>
</dbReference>
<evidence type="ECO:0000313" key="2">
    <source>
        <dbReference type="EMBL" id="NKI31894.1"/>
    </source>
</evidence>
<dbReference type="Proteomes" id="UP000718451">
    <property type="component" value="Unassembled WGS sequence"/>
</dbReference>
<organism evidence="2 3">
    <name type="scientific">Croceivirga thetidis</name>
    <dbReference type="NCBI Taxonomy" id="2721623"/>
    <lineage>
        <taxon>Bacteria</taxon>
        <taxon>Pseudomonadati</taxon>
        <taxon>Bacteroidota</taxon>
        <taxon>Flavobacteriia</taxon>
        <taxon>Flavobacteriales</taxon>
        <taxon>Flavobacteriaceae</taxon>
        <taxon>Croceivirga</taxon>
    </lineage>
</organism>
<keyword evidence="3" id="KW-1185">Reference proteome</keyword>
<sequence>MKKLILTSALVLFFAISMQSQVYSTALGLGIDSGNGATFVGPSVKHFFSENHAGQAEVTFETGVTAITALYQFHDEFDGANGLQWFAGGGATLFSGSGDSLFALRGSLGLDFKIPGAPIALAFDWRPALALDGDAGNTFEAGAFGFGGRYVFN</sequence>
<proteinExistence type="predicted"/>
<evidence type="ECO:0008006" key="4">
    <source>
        <dbReference type="Google" id="ProtNLM"/>
    </source>
</evidence>
<protein>
    <recommendedName>
        <fullName evidence="4">Outer membrane insertion C-signal</fullName>
    </recommendedName>
</protein>
<evidence type="ECO:0000256" key="1">
    <source>
        <dbReference type="SAM" id="SignalP"/>
    </source>
</evidence>
<name>A0ABX1GQM1_9FLAO</name>
<reference evidence="2 3" key="1">
    <citation type="submission" date="2020-04" db="EMBL/GenBank/DDBJ databases">
        <authorList>
            <person name="Yoon J."/>
        </authorList>
    </citation>
    <scope>NUCLEOTIDE SEQUENCE [LARGE SCALE GENOMIC DNA]</scope>
    <source>
        <strain evidence="2 3">DJ-13</strain>
    </source>
</reference>
<keyword evidence="1" id="KW-0732">Signal</keyword>
<feature type="signal peptide" evidence="1">
    <location>
        <begin position="1"/>
        <end position="22"/>
    </location>
</feature>
<feature type="chain" id="PRO_5047425821" description="Outer membrane insertion C-signal" evidence="1">
    <location>
        <begin position="23"/>
        <end position="153"/>
    </location>
</feature>
<comment type="caution">
    <text evidence="2">The sequence shown here is derived from an EMBL/GenBank/DDBJ whole genome shotgun (WGS) entry which is preliminary data.</text>
</comment>
<gene>
    <name evidence="2" type="ORF">HCU67_08035</name>
</gene>